<name>A0AA39WM46_9PEZI</name>
<proteinExistence type="predicted"/>
<evidence type="ECO:0000313" key="3">
    <source>
        <dbReference type="Proteomes" id="UP001174934"/>
    </source>
</evidence>
<feature type="region of interest" description="Disordered" evidence="1">
    <location>
        <begin position="954"/>
        <end position="975"/>
    </location>
</feature>
<reference evidence="2" key="1">
    <citation type="submission" date="2023-06" db="EMBL/GenBank/DDBJ databases">
        <title>Genome-scale phylogeny and comparative genomics of the fungal order Sordariales.</title>
        <authorList>
            <consortium name="Lawrence Berkeley National Laboratory"/>
            <person name="Hensen N."/>
            <person name="Bonometti L."/>
            <person name="Westerberg I."/>
            <person name="Brannstrom I.O."/>
            <person name="Guillou S."/>
            <person name="Cros-Aarteil S."/>
            <person name="Calhoun S."/>
            <person name="Haridas S."/>
            <person name="Kuo A."/>
            <person name="Mondo S."/>
            <person name="Pangilinan J."/>
            <person name="Riley R."/>
            <person name="LaButti K."/>
            <person name="Andreopoulos B."/>
            <person name="Lipzen A."/>
            <person name="Chen C."/>
            <person name="Yanf M."/>
            <person name="Daum C."/>
            <person name="Ng V."/>
            <person name="Clum A."/>
            <person name="Steindorff A."/>
            <person name="Ohm R."/>
            <person name="Martin F."/>
            <person name="Silar P."/>
            <person name="Natvig D."/>
            <person name="Lalanne C."/>
            <person name="Gautier V."/>
            <person name="Ament-velasquez S.L."/>
            <person name="Kruys A."/>
            <person name="Hutchinson M.I."/>
            <person name="Powell A.J."/>
            <person name="Barry K."/>
            <person name="Miller A.N."/>
            <person name="Grigoriev I.V."/>
            <person name="Debuchy R."/>
            <person name="Gladieux P."/>
            <person name="Thoren M.H."/>
            <person name="Johannesson H."/>
        </authorList>
    </citation>
    <scope>NUCLEOTIDE SEQUENCE</scope>
    <source>
        <strain evidence="2">SMH3391-2</strain>
    </source>
</reference>
<gene>
    <name evidence="2" type="ORF">B0T17DRAFT_317560</name>
</gene>
<protein>
    <submittedName>
        <fullName evidence="2">Uncharacterized protein</fullName>
    </submittedName>
</protein>
<keyword evidence="3" id="KW-1185">Reference proteome</keyword>
<dbReference type="Proteomes" id="UP001174934">
    <property type="component" value="Unassembled WGS sequence"/>
</dbReference>
<evidence type="ECO:0000256" key="1">
    <source>
        <dbReference type="SAM" id="MobiDB-lite"/>
    </source>
</evidence>
<dbReference type="EMBL" id="JAULSR010000005">
    <property type="protein sequence ID" value="KAK0617951.1"/>
    <property type="molecule type" value="Genomic_DNA"/>
</dbReference>
<sequence>MEGSDHEQFVATSLWSFSPLAIERIVKGLRTANRKHRAEVVYEPVNNWFKIMCHKDDQQVILRQFNRIVRKIEDDAFMNCPETMLHRNGTLKTSFETEWLNTEGCPWLASSLSPASLRNLCFPTDLSDFLAAGIWDALEHDSSGLTLPLLMDNEYELDKILNDTAVRISMDLEGRAVYIGAQNESCIDEAKQKLAVLLAFKKIKRPRTEHLLYAEGYVDKSRHQEYTVDTRYMANIDLRLVTSTLLDPESTPNLAKAYQKMYVEGVSVRLCKFDSSRGYHISFLGPKVLSRHKKRTILGNRPVHSHHFEIKYNLTVTHKPSKAVQLQAPDAFCSTQDSVEDLQQHALEQGIQVGEWIKGVPDLWCDSHVHPPTHAYGEDQVKAVAVRKAKMAGRNSDSKIPVADNYSAALISKAFPKMAQDPPLLAIDVETTASRPSITWNMSPLVPEIKHIIPNTAVDSGHTAAIETIDEPSILESAVFDEPLLVLTTPLIDVSQSEPTSTRVPQPTATASSKTAPSIADSPDHRKGCPNPKAKPFRTTTNQQGASRKDLVASTMAATASAGAGVPRPGPFGRGPQTRHTPNNFSEEVKVAVGSLIQSGPYRRGKITMRVELGRIILNATDESALAFNNAGTKSNGWTKDKLLYLFNQQVTDSKRVQFTKMLTTFAADVEEMISTRETPDGPQLWAPNPQRAWIEYSFRCFLRNADDETMVLWVSIKDGLVDENSRYELRRCETHYCSNVLASIYVHGLLRNWDMRTVFEHTDTNCLDEEFGGIARALISSLQVSAEQTGGLRLRFAPLEGKNFDALQGVEATVESVRVLTKWRHISSDGKSALEITEIQRTELNRAHDSGLMVARPWNPEEIKQRVAKGDFPRWYEASVVSTLMEDIFRQNEPLHVGEKATWTPGDILDYAVLESLFPPALKMLRKMDGIGATESNNQQILSGMRVRKANHPLKVPGAEPNYDGTDGNSAEFW</sequence>
<comment type="caution">
    <text evidence="2">The sequence shown here is derived from an EMBL/GenBank/DDBJ whole genome shotgun (WGS) entry which is preliminary data.</text>
</comment>
<feature type="region of interest" description="Disordered" evidence="1">
    <location>
        <begin position="495"/>
        <end position="583"/>
    </location>
</feature>
<organism evidence="2 3">
    <name type="scientific">Bombardia bombarda</name>
    <dbReference type="NCBI Taxonomy" id="252184"/>
    <lineage>
        <taxon>Eukaryota</taxon>
        <taxon>Fungi</taxon>
        <taxon>Dikarya</taxon>
        <taxon>Ascomycota</taxon>
        <taxon>Pezizomycotina</taxon>
        <taxon>Sordariomycetes</taxon>
        <taxon>Sordariomycetidae</taxon>
        <taxon>Sordariales</taxon>
        <taxon>Lasiosphaeriaceae</taxon>
        <taxon>Bombardia</taxon>
    </lineage>
</organism>
<evidence type="ECO:0000313" key="2">
    <source>
        <dbReference type="EMBL" id="KAK0617951.1"/>
    </source>
</evidence>
<feature type="compositionally biased region" description="Polar residues" evidence="1">
    <location>
        <begin position="495"/>
        <end position="516"/>
    </location>
</feature>
<dbReference type="AlphaFoldDB" id="A0AA39WM46"/>
<accession>A0AA39WM46</accession>
<feature type="compositionally biased region" description="Low complexity" evidence="1">
    <location>
        <begin position="552"/>
        <end position="567"/>
    </location>
</feature>